<organism evidence="6">
    <name type="scientific">viral metagenome</name>
    <dbReference type="NCBI Taxonomy" id="1070528"/>
    <lineage>
        <taxon>unclassified sequences</taxon>
        <taxon>metagenomes</taxon>
        <taxon>organismal metagenomes</taxon>
    </lineage>
</organism>
<keyword evidence="3" id="KW-0408">Iron</keyword>
<dbReference type="PANTHER" id="PTHR11228:SF7">
    <property type="entry name" value="PQQA PEPTIDE CYCLASE"/>
    <property type="match status" value="1"/>
</dbReference>
<sequence length="318" mass="36527">MTISTKESYTAADNFPTKLAQDYKTIKKIVEDKYITPVHLQLCLTNKCTRNCNFCSCSNRDKSASLAQKQFLIILETFYKLGCESVTITGGGEPLCHPDIINIIKLLYTCNIEIGMVTNADLIHTIPKDVWNLVTWCRISCSDEYKTDRVWLNNIKNTIMASDKVDWAFSYVVTKIPDLKNLREHVNFAEEVGMTHVRIVSDILDYSSIPDVDIDSSIVIRQKRNKPRTGNGDCWLSLLKPVIDVTGRIFPCCGVMYAEEKSSRDFTESMCMGTIEDAKEIWLNQRKFDGFVCYNCYYTDYNDFLSKLLLDLDHRKFI</sequence>
<keyword evidence="2" id="KW-0479">Metal-binding</keyword>
<dbReference type="CDD" id="cd01335">
    <property type="entry name" value="Radical_SAM"/>
    <property type="match status" value="1"/>
</dbReference>
<dbReference type="SUPFAM" id="SSF102114">
    <property type="entry name" value="Radical SAM enzymes"/>
    <property type="match status" value="1"/>
</dbReference>
<dbReference type="SFLD" id="SFLDS00029">
    <property type="entry name" value="Radical_SAM"/>
    <property type="match status" value="1"/>
</dbReference>
<evidence type="ECO:0000256" key="4">
    <source>
        <dbReference type="ARBA" id="ARBA00023014"/>
    </source>
</evidence>
<dbReference type="InterPro" id="IPR050377">
    <property type="entry name" value="Radical_SAM_PqqE_MftC-like"/>
</dbReference>
<evidence type="ECO:0000256" key="2">
    <source>
        <dbReference type="ARBA" id="ARBA00022723"/>
    </source>
</evidence>
<dbReference type="InterPro" id="IPR007197">
    <property type="entry name" value="rSAM"/>
</dbReference>
<accession>A0A6M3XJ97</accession>
<dbReference type="InterPro" id="IPR058240">
    <property type="entry name" value="rSAM_sf"/>
</dbReference>
<reference evidence="6" key="1">
    <citation type="submission" date="2020-03" db="EMBL/GenBank/DDBJ databases">
        <title>The deep terrestrial virosphere.</title>
        <authorList>
            <person name="Holmfeldt K."/>
            <person name="Nilsson E."/>
            <person name="Simone D."/>
            <person name="Lopez-Fernandez M."/>
            <person name="Wu X."/>
            <person name="de Brujin I."/>
            <person name="Lundin D."/>
            <person name="Andersson A."/>
            <person name="Bertilsson S."/>
            <person name="Dopson M."/>
        </authorList>
    </citation>
    <scope>NUCLEOTIDE SEQUENCE</scope>
    <source>
        <strain evidence="6">TM448B00972</strain>
    </source>
</reference>
<dbReference type="GO" id="GO:0003824">
    <property type="term" value="F:catalytic activity"/>
    <property type="evidence" value="ECO:0007669"/>
    <property type="project" value="InterPro"/>
</dbReference>
<dbReference type="AlphaFoldDB" id="A0A6M3XJ97"/>
<dbReference type="PANTHER" id="PTHR11228">
    <property type="entry name" value="RADICAL SAM DOMAIN PROTEIN"/>
    <property type="match status" value="1"/>
</dbReference>
<dbReference type="GO" id="GO:0046872">
    <property type="term" value="F:metal ion binding"/>
    <property type="evidence" value="ECO:0007669"/>
    <property type="project" value="UniProtKB-KW"/>
</dbReference>
<protein>
    <submittedName>
        <fullName evidence="6">Putative radical SAM superfamily protein</fullName>
    </submittedName>
</protein>
<evidence type="ECO:0000259" key="5">
    <source>
        <dbReference type="Pfam" id="PF04055"/>
    </source>
</evidence>
<evidence type="ECO:0000313" key="6">
    <source>
        <dbReference type="EMBL" id="QJH97307.1"/>
    </source>
</evidence>
<dbReference type="EMBL" id="MT144681">
    <property type="protein sequence ID" value="QJH97307.1"/>
    <property type="molecule type" value="Genomic_DNA"/>
</dbReference>
<feature type="domain" description="Radical SAM core" evidence="5">
    <location>
        <begin position="44"/>
        <end position="124"/>
    </location>
</feature>
<proteinExistence type="predicted"/>
<evidence type="ECO:0000256" key="1">
    <source>
        <dbReference type="ARBA" id="ARBA00022691"/>
    </source>
</evidence>
<name>A0A6M3XJ97_9ZZZZ</name>
<dbReference type="InterPro" id="IPR013785">
    <property type="entry name" value="Aldolase_TIM"/>
</dbReference>
<keyword evidence="1" id="KW-0949">S-adenosyl-L-methionine</keyword>
<dbReference type="GO" id="GO:0051536">
    <property type="term" value="F:iron-sulfur cluster binding"/>
    <property type="evidence" value="ECO:0007669"/>
    <property type="project" value="UniProtKB-KW"/>
</dbReference>
<gene>
    <name evidence="6" type="ORF">TM448B00972_0018</name>
</gene>
<evidence type="ECO:0000256" key="3">
    <source>
        <dbReference type="ARBA" id="ARBA00023004"/>
    </source>
</evidence>
<dbReference type="Gene3D" id="3.20.20.70">
    <property type="entry name" value="Aldolase class I"/>
    <property type="match status" value="1"/>
</dbReference>
<keyword evidence="4" id="KW-0411">Iron-sulfur</keyword>
<dbReference type="Pfam" id="PF04055">
    <property type="entry name" value="Radical_SAM"/>
    <property type="match status" value="1"/>
</dbReference>